<dbReference type="AlphaFoldDB" id="A0A7G2C553"/>
<dbReference type="Pfam" id="PF01725">
    <property type="entry name" value="Ham1p_like"/>
    <property type="match status" value="1"/>
</dbReference>
<evidence type="ECO:0000256" key="2">
    <source>
        <dbReference type="ARBA" id="ARBA00022801"/>
    </source>
</evidence>
<proteinExistence type="inferred from homology"/>
<dbReference type="InterPro" id="IPR002637">
    <property type="entry name" value="RdgB/HAM1"/>
</dbReference>
<accession>A0A7G2C553</accession>
<name>A0A7G2C553_9TRYP</name>
<keyword evidence="2" id="KW-0378">Hydrolase</keyword>
<evidence type="ECO:0000256" key="1">
    <source>
        <dbReference type="ARBA" id="ARBA00008023"/>
    </source>
</evidence>
<reference evidence="3 4" key="1">
    <citation type="submission" date="2020-08" db="EMBL/GenBank/DDBJ databases">
        <authorList>
            <person name="Newling K."/>
            <person name="Davey J."/>
            <person name="Forrester S."/>
        </authorList>
    </citation>
    <scope>NUCLEOTIDE SEQUENCE [LARGE SCALE GENOMIC DNA]</scope>
    <source>
        <strain evidence="4">Crithidia deanei Carvalho (ATCC PRA-265)</strain>
    </source>
</reference>
<dbReference type="Gene3D" id="3.90.950.10">
    <property type="match status" value="1"/>
</dbReference>
<keyword evidence="4" id="KW-1185">Reference proteome</keyword>
<dbReference type="CDD" id="cd00515">
    <property type="entry name" value="HAM1"/>
    <property type="match status" value="1"/>
</dbReference>
<evidence type="ECO:0000313" key="3">
    <source>
        <dbReference type="EMBL" id="CAD2213032.1"/>
    </source>
</evidence>
<dbReference type="SUPFAM" id="SSF52972">
    <property type="entry name" value="ITPase-like"/>
    <property type="match status" value="1"/>
</dbReference>
<gene>
    <name evidence="3" type="ORF">ADEAN_000046800</name>
</gene>
<dbReference type="PANTHER" id="PTHR11067:SF9">
    <property type="entry name" value="INOSINE TRIPHOSPHATE PYROPHOSPHATASE"/>
    <property type="match status" value="1"/>
</dbReference>
<dbReference type="GO" id="GO:0009143">
    <property type="term" value="P:nucleoside triphosphate catabolic process"/>
    <property type="evidence" value="ECO:0007669"/>
    <property type="project" value="InterPro"/>
</dbReference>
<comment type="similarity">
    <text evidence="1">Belongs to the HAM1 NTPase family.</text>
</comment>
<dbReference type="GO" id="GO:0005737">
    <property type="term" value="C:cytoplasm"/>
    <property type="evidence" value="ECO:0007669"/>
    <property type="project" value="TreeGrafter"/>
</dbReference>
<dbReference type="PANTHER" id="PTHR11067">
    <property type="entry name" value="INOSINE TRIPHOSPHATE PYROPHOSPHATASE/HAM1 PROTEIN"/>
    <property type="match status" value="1"/>
</dbReference>
<dbReference type="EMBL" id="LR877145">
    <property type="protein sequence ID" value="CAD2213032.1"/>
    <property type="molecule type" value="Genomic_DNA"/>
</dbReference>
<evidence type="ECO:0000313" key="4">
    <source>
        <dbReference type="Proteomes" id="UP000515908"/>
    </source>
</evidence>
<dbReference type="Proteomes" id="UP000515908">
    <property type="component" value="Chromosome 01"/>
</dbReference>
<organism evidence="3 4">
    <name type="scientific">Angomonas deanei</name>
    <dbReference type="NCBI Taxonomy" id="59799"/>
    <lineage>
        <taxon>Eukaryota</taxon>
        <taxon>Discoba</taxon>
        <taxon>Euglenozoa</taxon>
        <taxon>Kinetoplastea</taxon>
        <taxon>Metakinetoplastina</taxon>
        <taxon>Trypanosomatida</taxon>
        <taxon>Trypanosomatidae</taxon>
        <taxon>Strigomonadinae</taxon>
        <taxon>Angomonas</taxon>
    </lineage>
</organism>
<dbReference type="InterPro" id="IPR029001">
    <property type="entry name" value="ITPase-like_fam"/>
</dbReference>
<protein>
    <submittedName>
        <fullName evidence="3">Ham1 family, putative</fullName>
    </submittedName>
</protein>
<dbReference type="GO" id="GO:0047429">
    <property type="term" value="F:nucleoside triphosphate diphosphatase activity"/>
    <property type="evidence" value="ECO:0007669"/>
    <property type="project" value="InterPro"/>
</dbReference>
<sequence>MKPTIVLVTGNKGKLAEVEEFLSEDKVTLRAIPLDLPEYQAKTVEEVSHLKSIEAHRQVMAKLASLSEEEKQSPLHGPLLASLKETGKLYVLVDDTSLEFACLNQLPGPYIKWFLDSVGPEGLVKMTEGFNENGNTPLAHNAEGFTPAPHRVANAACVLSLCVLEGESYTVRQFRGECEGVLVNTPQGGKGFGWDCIFAPKAQPVDSYPPYSRTYAELSIAEKRAVSHRGVALTKLSDALATLTP</sequence>
<dbReference type="VEuPathDB" id="TriTrypDB:ADEAN_000046800"/>